<reference evidence="2 3" key="1">
    <citation type="submission" date="2018-02" db="EMBL/GenBank/DDBJ databases">
        <title>The genomes of Aspergillus section Nigri reveals drivers in fungal speciation.</title>
        <authorList>
            <consortium name="DOE Joint Genome Institute"/>
            <person name="Vesth T.C."/>
            <person name="Nybo J."/>
            <person name="Theobald S."/>
            <person name="Brandl J."/>
            <person name="Frisvad J.C."/>
            <person name="Nielsen K.F."/>
            <person name="Lyhne E.K."/>
            <person name="Kogle M.E."/>
            <person name="Kuo A."/>
            <person name="Riley R."/>
            <person name="Clum A."/>
            <person name="Nolan M."/>
            <person name="Lipzen A."/>
            <person name="Salamov A."/>
            <person name="Henrissat B."/>
            <person name="Wiebenga A."/>
            <person name="De vries R.P."/>
            <person name="Grigoriev I.V."/>
            <person name="Mortensen U.H."/>
            <person name="Andersen M.R."/>
            <person name="Baker S.E."/>
        </authorList>
    </citation>
    <scope>NUCLEOTIDE SEQUENCE [LARGE SCALE GENOMIC DNA]</scope>
    <source>
        <strain evidence="2 3">CBS 707.79</strain>
    </source>
</reference>
<evidence type="ECO:0000313" key="2">
    <source>
        <dbReference type="EMBL" id="PYH92245.1"/>
    </source>
</evidence>
<dbReference type="AlphaFoldDB" id="A0A319D450"/>
<organism evidence="2 3">
    <name type="scientific">Aspergillus ellipticus CBS 707.79</name>
    <dbReference type="NCBI Taxonomy" id="1448320"/>
    <lineage>
        <taxon>Eukaryota</taxon>
        <taxon>Fungi</taxon>
        <taxon>Dikarya</taxon>
        <taxon>Ascomycota</taxon>
        <taxon>Pezizomycotina</taxon>
        <taxon>Eurotiomycetes</taxon>
        <taxon>Eurotiomycetidae</taxon>
        <taxon>Eurotiales</taxon>
        <taxon>Aspergillaceae</taxon>
        <taxon>Aspergillus</taxon>
        <taxon>Aspergillus subgen. Circumdati</taxon>
    </lineage>
</organism>
<keyword evidence="3" id="KW-1185">Reference proteome</keyword>
<sequence length="144" mass="16276">MALQPAFSYPPPPPPSSSFYQDLTPPDSPANGSTTPQATVKDLRHLFDVLEKVLADLKAPPNTPVFQGNPQQEPDMVKLGQLLKKFNRDRYYPEVVVPSLYCPNEKSYKYKIIESEITEGDGDTLDIYIFIIRKRVDYKSGNLL</sequence>
<dbReference type="STRING" id="1448320.A0A319D450"/>
<gene>
    <name evidence="2" type="ORF">BO71DRAFT_411173</name>
</gene>
<dbReference type="EMBL" id="KZ825922">
    <property type="protein sequence ID" value="PYH92245.1"/>
    <property type="molecule type" value="Genomic_DNA"/>
</dbReference>
<accession>A0A319D450</accession>
<protein>
    <submittedName>
        <fullName evidence="2">Uncharacterized protein</fullName>
    </submittedName>
</protein>
<dbReference type="OrthoDB" id="4187177at2759"/>
<feature type="region of interest" description="Disordered" evidence="1">
    <location>
        <begin position="1"/>
        <end position="38"/>
    </location>
</feature>
<name>A0A319D450_9EURO</name>
<evidence type="ECO:0000313" key="3">
    <source>
        <dbReference type="Proteomes" id="UP000247810"/>
    </source>
</evidence>
<dbReference type="Proteomes" id="UP000247810">
    <property type="component" value="Unassembled WGS sequence"/>
</dbReference>
<evidence type="ECO:0000256" key="1">
    <source>
        <dbReference type="SAM" id="MobiDB-lite"/>
    </source>
</evidence>
<dbReference type="VEuPathDB" id="FungiDB:BO71DRAFT_411173"/>
<proteinExistence type="predicted"/>